<evidence type="ECO:0000313" key="1">
    <source>
        <dbReference type="EMBL" id="PLC56983.1"/>
    </source>
</evidence>
<evidence type="ECO:0000313" key="2">
    <source>
        <dbReference type="Proteomes" id="UP000234420"/>
    </source>
</evidence>
<gene>
    <name evidence="1" type="ORF">CIK00_15315</name>
</gene>
<dbReference type="InterPro" id="IPR017642">
    <property type="entry name" value="DNA_S_mod_DndB"/>
</dbReference>
<name>A0A2N4UPQ7_9GAMM</name>
<dbReference type="AlphaFoldDB" id="A0A2N4UPQ7"/>
<dbReference type="EMBL" id="NPIB01000021">
    <property type="protein sequence ID" value="PLC56983.1"/>
    <property type="molecule type" value="Genomic_DNA"/>
</dbReference>
<accession>A0A2N4UPQ7</accession>
<dbReference type="RefSeq" id="WP_065208014.1">
    <property type="nucleotide sequence ID" value="NZ_JABJXE010000011.1"/>
</dbReference>
<dbReference type="Pfam" id="PF14072">
    <property type="entry name" value="DndB"/>
    <property type="match status" value="1"/>
</dbReference>
<protein>
    <submittedName>
        <fullName evidence="1">Uncharacterized protein</fullName>
    </submittedName>
</protein>
<organism evidence="1 2">
    <name type="scientific">Photobacterium carnosum</name>
    <dbReference type="NCBI Taxonomy" id="2023717"/>
    <lineage>
        <taxon>Bacteria</taxon>
        <taxon>Pseudomonadati</taxon>
        <taxon>Pseudomonadota</taxon>
        <taxon>Gammaproteobacteria</taxon>
        <taxon>Vibrionales</taxon>
        <taxon>Vibrionaceae</taxon>
        <taxon>Photobacterium</taxon>
    </lineage>
</organism>
<proteinExistence type="predicted"/>
<keyword evidence="2" id="KW-1185">Reference proteome</keyword>
<reference evidence="1 2" key="1">
    <citation type="journal article" date="2018" name="Syst. Appl. Microbiol.">
        <title>Photobacterium carnosum sp. nov., isolated from spoiled modified atmosphere packaged poultry meat.</title>
        <authorList>
            <person name="Hilgarth M."/>
            <person name="Fuertes S."/>
            <person name="Ehrmann M."/>
            <person name="Vogel R.F."/>
        </authorList>
    </citation>
    <scope>NUCLEOTIDE SEQUENCE [LARGE SCALE GENOMIC DNA]</scope>
    <source>
        <strain evidence="1 2">TMW 2.2021</strain>
    </source>
</reference>
<dbReference type="Proteomes" id="UP000234420">
    <property type="component" value="Unassembled WGS sequence"/>
</dbReference>
<comment type="caution">
    <text evidence="1">The sequence shown here is derived from an EMBL/GenBank/DDBJ whole genome shotgun (WGS) entry which is preliminary data.</text>
</comment>
<sequence length="230" mass="26593">MQSLTASLLSKNVINNNNPTKRVSNITYRLINECKELRLLISTLRSTISKNDSNLFTIRDFITANTTLLEHDIETKDDKQLFILARTYWLSFIRANDWCNPLVTSTNKRAEYVSCMHYMIKAIGMVGLEVRKQGISLRTLAEKYLTINWTKATKRWCAIFTLLGDSPEQFVRYIYGVICEKVNLVLPQADRLAYIMIHSYVDTFWIVANRYIDNPSSCLTKFTTKPIIDA</sequence>